<dbReference type="GO" id="GO:0030288">
    <property type="term" value="C:outer membrane-bounded periplasmic space"/>
    <property type="evidence" value="ECO:0007669"/>
    <property type="project" value="UniProtKB-ARBA"/>
</dbReference>
<comment type="similarity">
    <text evidence="2">Belongs to the bacterial solute-binding protein 5 family.</text>
</comment>
<dbReference type="RefSeq" id="WP_170053741.1">
    <property type="nucleotide sequence ID" value="NZ_JABBKX010000002.1"/>
</dbReference>
<dbReference type="SUPFAM" id="SSF53850">
    <property type="entry name" value="Periplasmic binding protein-like II"/>
    <property type="match status" value="1"/>
</dbReference>
<evidence type="ECO:0000313" key="5">
    <source>
        <dbReference type="EMBL" id="NMJ41554.1"/>
    </source>
</evidence>
<name>A0A848EAM2_9PROT</name>
<dbReference type="PANTHER" id="PTHR30290:SF38">
    <property type="entry name" value="D,D-DIPEPTIDE-BINDING PERIPLASMIC PROTEIN DDPA-RELATED"/>
    <property type="match status" value="1"/>
</dbReference>
<dbReference type="Gene3D" id="3.10.105.10">
    <property type="entry name" value="Dipeptide-binding Protein, Domain 3"/>
    <property type="match status" value="1"/>
</dbReference>
<dbReference type="GO" id="GO:0015833">
    <property type="term" value="P:peptide transport"/>
    <property type="evidence" value="ECO:0007669"/>
    <property type="project" value="TreeGrafter"/>
</dbReference>
<dbReference type="InterPro" id="IPR030678">
    <property type="entry name" value="Peptide/Ni-bd"/>
</dbReference>
<evidence type="ECO:0000256" key="3">
    <source>
        <dbReference type="ARBA" id="ARBA00022729"/>
    </source>
</evidence>
<dbReference type="Gene3D" id="3.40.190.10">
    <property type="entry name" value="Periplasmic binding protein-like II"/>
    <property type="match status" value="1"/>
</dbReference>
<dbReference type="InterPro" id="IPR039424">
    <property type="entry name" value="SBP_5"/>
</dbReference>
<evidence type="ECO:0000313" key="6">
    <source>
        <dbReference type="Proteomes" id="UP000548582"/>
    </source>
</evidence>
<organism evidence="5 6">
    <name type="scientific">Neoroseomonas marina</name>
    <dbReference type="NCBI Taxonomy" id="1232220"/>
    <lineage>
        <taxon>Bacteria</taxon>
        <taxon>Pseudomonadati</taxon>
        <taxon>Pseudomonadota</taxon>
        <taxon>Alphaproteobacteria</taxon>
        <taxon>Acetobacterales</taxon>
        <taxon>Acetobacteraceae</taxon>
        <taxon>Neoroseomonas</taxon>
    </lineage>
</organism>
<dbReference type="GO" id="GO:0043190">
    <property type="term" value="C:ATP-binding cassette (ABC) transporter complex"/>
    <property type="evidence" value="ECO:0007669"/>
    <property type="project" value="InterPro"/>
</dbReference>
<dbReference type="Pfam" id="PF00496">
    <property type="entry name" value="SBP_bac_5"/>
    <property type="match status" value="1"/>
</dbReference>
<dbReference type="CDD" id="cd08502">
    <property type="entry name" value="PBP2_NikA_DppA_OppA_like_16"/>
    <property type="match status" value="1"/>
</dbReference>
<reference evidence="5 6" key="1">
    <citation type="submission" date="2020-03" db="EMBL/GenBank/DDBJ databases">
        <authorList>
            <person name="Sun Q."/>
        </authorList>
    </citation>
    <scope>NUCLEOTIDE SEQUENCE [LARGE SCALE GENOMIC DNA]</scope>
    <source>
        <strain evidence="5 6">JC162</strain>
    </source>
</reference>
<dbReference type="AlphaFoldDB" id="A0A848EAM2"/>
<keyword evidence="3" id="KW-0732">Signal</keyword>
<dbReference type="PANTHER" id="PTHR30290">
    <property type="entry name" value="PERIPLASMIC BINDING COMPONENT OF ABC TRANSPORTER"/>
    <property type="match status" value="1"/>
</dbReference>
<keyword evidence="6" id="KW-1185">Reference proteome</keyword>
<protein>
    <submittedName>
        <fullName evidence="5">ABC transporter substrate-binding protein</fullName>
    </submittedName>
</protein>
<dbReference type="GO" id="GO:1904680">
    <property type="term" value="F:peptide transmembrane transporter activity"/>
    <property type="evidence" value="ECO:0007669"/>
    <property type="project" value="TreeGrafter"/>
</dbReference>
<dbReference type="EMBL" id="JABBKX010000002">
    <property type="protein sequence ID" value="NMJ41554.1"/>
    <property type="molecule type" value="Genomic_DNA"/>
</dbReference>
<dbReference type="Proteomes" id="UP000548582">
    <property type="component" value="Unassembled WGS sequence"/>
</dbReference>
<dbReference type="Gene3D" id="3.90.76.10">
    <property type="entry name" value="Dipeptide-binding Protein, Domain 1"/>
    <property type="match status" value="1"/>
</dbReference>
<dbReference type="PIRSF" id="PIRSF002741">
    <property type="entry name" value="MppA"/>
    <property type="match status" value="1"/>
</dbReference>
<gene>
    <name evidence="5" type="ORF">GWK16_09900</name>
</gene>
<dbReference type="InterPro" id="IPR000914">
    <property type="entry name" value="SBP_5_dom"/>
</dbReference>
<comment type="subcellular location">
    <subcellularLocation>
        <location evidence="1">Periplasm</location>
    </subcellularLocation>
</comment>
<evidence type="ECO:0000256" key="2">
    <source>
        <dbReference type="ARBA" id="ARBA00005695"/>
    </source>
</evidence>
<proteinExistence type="inferred from homology"/>
<evidence type="ECO:0000256" key="1">
    <source>
        <dbReference type="ARBA" id="ARBA00004418"/>
    </source>
</evidence>
<accession>A0A848EAM2</accession>
<evidence type="ECO:0000259" key="4">
    <source>
        <dbReference type="Pfam" id="PF00496"/>
    </source>
</evidence>
<sequence>MTSRRRLIHAVSTALVLPAPATRAQPVRARTLRFVPQADLTILDPIVTSAYVTRNHALLVYDTLYGLDASLRPVPQMVEGHLVEDEGRRWTFRLRDGLAFHDGERVRARDCVASIRRWWRRDPLGQLLAMRTDEISAADDRTFTIRLARPFGPMLDALGKLASPICAIMPERIANTDPWQPQSDVVGSGPFCFRAEERVPGALAVYERFEGYRPRSGGNPEWTAGPKRVWLDRVEWHTLPDPATAAAALQRREVDWWEQPAFDLLPLLRRRDDVTVVTTPLLGTISICRFNHLQPPFDNVALRRALLGALNQADFMTAVAGAAPDAWRDGVGIWPPGSPLATGSGIEAITAPRDLERSRHAIREAGYRGERIVSLVSADFPTGKAAGEVGSDLFRRLGLNVDHVATDWGTVAQRRSSREPVERGGWSCFYTGFASLDLLNPGVHQLVRGGGERAWFGWPSIPRMEDLASDWIDAPDLDAQRRIAVEMQRLAFVEVPYLPLGQYFQPTAYRRELDGVLAGPPVFWNIKRQA</sequence>
<comment type="caution">
    <text evidence="5">The sequence shown here is derived from an EMBL/GenBank/DDBJ whole genome shotgun (WGS) entry which is preliminary data.</text>
</comment>
<feature type="domain" description="Solute-binding protein family 5" evidence="4">
    <location>
        <begin position="73"/>
        <end position="417"/>
    </location>
</feature>